<dbReference type="NCBIfam" id="TIGR02866">
    <property type="entry name" value="CoxB"/>
    <property type="match status" value="1"/>
</dbReference>
<keyword evidence="9" id="KW-0249">Electron transport</keyword>
<reference evidence="17 18" key="1">
    <citation type="submission" date="2024-08" db="EMBL/GenBank/DDBJ databases">
        <title>Halobellus sp. MBLA0158 whole genome sequence.</title>
        <authorList>
            <person name="Hwang C.Y."/>
            <person name="Cho E.-S."/>
            <person name="Seo M.-J."/>
        </authorList>
    </citation>
    <scope>NUCLEOTIDE SEQUENCE [LARGE SCALE GENOMIC DNA]</scope>
    <source>
        <strain evidence="17 18">MBLA0158</strain>
    </source>
</reference>
<dbReference type="Gene3D" id="1.10.287.90">
    <property type="match status" value="1"/>
</dbReference>
<evidence type="ECO:0000256" key="12">
    <source>
        <dbReference type="ARBA" id="ARBA00023136"/>
    </source>
</evidence>
<dbReference type="PROSITE" id="PS00078">
    <property type="entry name" value="COX2"/>
    <property type="match status" value="1"/>
</dbReference>
<dbReference type="GO" id="GO:0016020">
    <property type="term" value="C:membrane"/>
    <property type="evidence" value="ECO:0007669"/>
    <property type="project" value="UniProtKB-SubCell"/>
</dbReference>
<evidence type="ECO:0000256" key="10">
    <source>
        <dbReference type="ARBA" id="ARBA00022989"/>
    </source>
</evidence>
<dbReference type="Proteomes" id="UP001570511">
    <property type="component" value="Unassembled WGS sequence"/>
</dbReference>
<feature type="domain" description="Cytochrome oxidase subunit II copper A binding" evidence="15">
    <location>
        <begin position="123"/>
        <end position="236"/>
    </location>
</feature>
<accession>A0ABD5MDG8</accession>
<dbReference type="EMBL" id="JBGNYA010000001">
    <property type="protein sequence ID" value="MFA1610619.1"/>
    <property type="molecule type" value="Genomic_DNA"/>
</dbReference>
<keyword evidence="5" id="KW-0679">Respiratory chain</keyword>
<dbReference type="PANTHER" id="PTHR22888">
    <property type="entry name" value="CYTOCHROME C OXIDASE, SUBUNIT II"/>
    <property type="match status" value="1"/>
</dbReference>
<dbReference type="GO" id="GO:0046872">
    <property type="term" value="F:metal ion binding"/>
    <property type="evidence" value="ECO:0007669"/>
    <property type="project" value="UniProtKB-KW"/>
</dbReference>
<evidence type="ECO:0000259" key="15">
    <source>
        <dbReference type="PROSITE" id="PS50857"/>
    </source>
</evidence>
<dbReference type="InterPro" id="IPR014222">
    <property type="entry name" value="Cyt_c_oxidase_su2"/>
</dbReference>
<comment type="caution">
    <text evidence="17">The sequence shown here is derived from an EMBL/GenBank/DDBJ whole genome shotgun (WGS) entry which is preliminary data.</text>
</comment>
<feature type="domain" description="Cytochrome oxidase subunit II transmembrane region profile" evidence="16">
    <location>
        <begin position="12"/>
        <end position="109"/>
    </location>
</feature>
<dbReference type="PRINTS" id="PR01166">
    <property type="entry name" value="CYCOXIDASEII"/>
</dbReference>
<feature type="transmembrane region" description="Helical" evidence="14">
    <location>
        <begin position="83"/>
        <end position="102"/>
    </location>
</feature>
<evidence type="ECO:0000256" key="13">
    <source>
        <dbReference type="ARBA" id="ARBA00031389"/>
    </source>
</evidence>
<protein>
    <recommendedName>
        <fullName evidence="3">cytochrome-c oxidase</fullName>
        <ecNumber evidence="3">7.1.1.9</ecNumber>
    </recommendedName>
    <alternativeName>
        <fullName evidence="13">Cytochrome c oxidase polypeptide II</fullName>
    </alternativeName>
</protein>
<proteinExistence type="inferred from homology"/>
<keyword evidence="11" id="KW-0186">Copper</keyword>
<sequence>MRKTRLALVSLLTVVVAGLVADPVAAQTSASAELIHGLNGKLLTIAIPVTILVEAILIYTVVKFRNNDEPSPTKENRRLEITWTIATAIILLFVGVASYGVLANENVSGQPQVQNAAGDAVDGDPVVVRAEAYQWGWEMSYPEAGNFSTGTNIVVPVDRPVHIRVTSRDVIHGFHAPDLALKVDAMPGQVNTIKTVPYETGEFQGYCTEYCGVAHSQMYFTIEVVSQEEYQQWLDEQQNSNE</sequence>
<name>A0ABD5MDG8_9EURY</name>
<dbReference type="InterPro" id="IPR036257">
    <property type="entry name" value="Cyt_c_oxidase_su2_TM_sf"/>
</dbReference>
<evidence type="ECO:0000256" key="3">
    <source>
        <dbReference type="ARBA" id="ARBA00012949"/>
    </source>
</evidence>
<dbReference type="AlphaFoldDB" id="A0ABD5MDG8"/>
<gene>
    <name evidence="17" type="primary">coxB</name>
    <name evidence="17" type="ORF">OS889_06315</name>
</gene>
<organism evidence="17 18">
    <name type="scientific">Halobellus rubicundus</name>
    <dbReference type="NCBI Taxonomy" id="2996466"/>
    <lineage>
        <taxon>Archaea</taxon>
        <taxon>Methanobacteriati</taxon>
        <taxon>Methanobacteriota</taxon>
        <taxon>Stenosarchaea group</taxon>
        <taxon>Halobacteria</taxon>
        <taxon>Halobacteriales</taxon>
        <taxon>Haloferacaceae</taxon>
        <taxon>Halobellus</taxon>
    </lineage>
</organism>
<evidence type="ECO:0000256" key="4">
    <source>
        <dbReference type="ARBA" id="ARBA00022448"/>
    </source>
</evidence>
<dbReference type="GO" id="GO:0004129">
    <property type="term" value="F:cytochrome-c oxidase activity"/>
    <property type="evidence" value="ECO:0007669"/>
    <property type="project" value="UniProtKB-EC"/>
</dbReference>
<dbReference type="PROSITE" id="PS50999">
    <property type="entry name" value="COX2_TM"/>
    <property type="match status" value="1"/>
</dbReference>
<dbReference type="PANTHER" id="PTHR22888:SF9">
    <property type="entry name" value="CYTOCHROME C OXIDASE SUBUNIT 2"/>
    <property type="match status" value="1"/>
</dbReference>
<keyword evidence="18" id="KW-1185">Reference proteome</keyword>
<dbReference type="Pfam" id="PF00116">
    <property type="entry name" value="COX2"/>
    <property type="match status" value="1"/>
</dbReference>
<dbReference type="InterPro" id="IPR008972">
    <property type="entry name" value="Cupredoxin"/>
</dbReference>
<keyword evidence="6 14" id="KW-0812">Transmembrane</keyword>
<evidence type="ECO:0000259" key="16">
    <source>
        <dbReference type="PROSITE" id="PS50999"/>
    </source>
</evidence>
<dbReference type="InterPro" id="IPR001505">
    <property type="entry name" value="Copper_CuA"/>
</dbReference>
<keyword evidence="4" id="KW-0813">Transport</keyword>
<evidence type="ECO:0000256" key="5">
    <source>
        <dbReference type="ARBA" id="ARBA00022660"/>
    </source>
</evidence>
<dbReference type="RefSeq" id="WP_372388290.1">
    <property type="nucleotide sequence ID" value="NZ_JBGNYA010000001.1"/>
</dbReference>
<dbReference type="SUPFAM" id="SSF49503">
    <property type="entry name" value="Cupredoxins"/>
    <property type="match status" value="1"/>
</dbReference>
<comment type="similarity">
    <text evidence="2">Belongs to the cytochrome c oxidase subunit 2 family.</text>
</comment>
<evidence type="ECO:0000256" key="6">
    <source>
        <dbReference type="ARBA" id="ARBA00022692"/>
    </source>
</evidence>
<keyword evidence="8" id="KW-1278">Translocase</keyword>
<keyword evidence="10 14" id="KW-1133">Transmembrane helix</keyword>
<evidence type="ECO:0000313" key="17">
    <source>
        <dbReference type="EMBL" id="MFA1610619.1"/>
    </source>
</evidence>
<dbReference type="Gene3D" id="2.60.40.420">
    <property type="entry name" value="Cupredoxins - blue copper proteins"/>
    <property type="match status" value="1"/>
</dbReference>
<dbReference type="SUPFAM" id="SSF81464">
    <property type="entry name" value="Cytochrome c oxidase subunit II-like, transmembrane region"/>
    <property type="match status" value="1"/>
</dbReference>
<dbReference type="EC" id="7.1.1.9" evidence="3"/>
<evidence type="ECO:0000256" key="14">
    <source>
        <dbReference type="SAM" id="Phobius"/>
    </source>
</evidence>
<evidence type="ECO:0000256" key="2">
    <source>
        <dbReference type="ARBA" id="ARBA00007866"/>
    </source>
</evidence>
<evidence type="ECO:0000256" key="11">
    <source>
        <dbReference type="ARBA" id="ARBA00023008"/>
    </source>
</evidence>
<comment type="subcellular location">
    <subcellularLocation>
        <location evidence="1">Membrane</location>
        <topology evidence="1">Multi-pass membrane protein</topology>
    </subcellularLocation>
</comment>
<dbReference type="Pfam" id="PF02790">
    <property type="entry name" value="COX2_TM"/>
    <property type="match status" value="1"/>
</dbReference>
<evidence type="ECO:0000313" key="18">
    <source>
        <dbReference type="Proteomes" id="UP001570511"/>
    </source>
</evidence>
<dbReference type="InterPro" id="IPR002429">
    <property type="entry name" value="CcO_II-like_C"/>
</dbReference>
<evidence type="ECO:0000256" key="9">
    <source>
        <dbReference type="ARBA" id="ARBA00022982"/>
    </source>
</evidence>
<evidence type="ECO:0000256" key="7">
    <source>
        <dbReference type="ARBA" id="ARBA00022723"/>
    </source>
</evidence>
<dbReference type="InterPro" id="IPR045187">
    <property type="entry name" value="CcO_II"/>
</dbReference>
<dbReference type="CDD" id="cd13914">
    <property type="entry name" value="CuRO_HCO_II_like_3"/>
    <property type="match status" value="1"/>
</dbReference>
<evidence type="ECO:0000256" key="8">
    <source>
        <dbReference type="ARBA" id="ARBA00022967"/>
    </source>
</evidence>
<keyword evidence="12 14" id="KW-0472">Membrane</keyword>
<keyword evidence="7" id="KW-0479">Metal-binding</keyword>
<evidence type="ECO:0000256" key="1">
    <source>
        <dbReference type="ARBA" id="ARBA00004141"/>
    </source>
</evidence>
<dbReference type="InterPro" id="IPR011759">
    <property type="entry name" value="Cyt_c_oxidase_su2_TM_dom"/>
</dbReference>
<feature type="transmembrane region" description="Helical" evidence="14">
    <location>
        <begin position="42"/>
        <end position="62"/>
    </location>
</feature>
<dbReference type="PROSITE" id="PS50857">
    <property type="entry name" value="COX2_CUA"/>
    <property type="match status" value="1"/>
</dbReference>